<dbReference type="InterPro" id="IPR003953">
    <property type="entry name" value="FAD-dep_OxRdtase_2_FAD-bd"/>
</dbReference>
<keyword evidence="5" id="KW-1185">Reference proteome</keyword>
<evidence type="ECO:0000256" key="2">
    <source>
        <dbReference type="ARBA" id="ARBA00023002"/>
    </source>
</evidence>
<gene>
    <name evidence="4" type="ORF">C2G38_2196596</name>
</gene>
<dbReference type="PANTHER" id="PTHR43400:SF1">
    <property type="entry name" value="FUMARATE REDUCTASE"/>
    <property type="match status" value="1"/>
</dbReference>
<dbReference type="InterPro" id="IPR036188">
    <property type="entry name" value="FAD/NAD-bd_sf"/>
</dbReference>
<sequence length="67" mass="6701">MSQVIIVGSGLSVLSAAHTVLERGGNVLVLDKNSFFGGNSMNATLGINGAGVEGVVVGIVTGCVEKR</sequence>
<evidence type="ECO:0000313" key="5">
    <source>
        <dbReference type="Proteomes" id="UP000266673"/>
    </source>
</evidence>
<dbReference type="EMBL" id="QKWP01000881">
    <property type="protein sequence ID" value="RIB13914.1"/>
    <property type="molecule type" value="Genomic_DNA"/>
</dbReference>
<evidence type="ECO:0000256" key="1">
    <source>
        <dbReference type="ARBA" id="ARBA00022630"/>
    </source>
</evidence>
<dbReference type="AlphaFoldDB" id="A0A397UUK1"/>
<accession>A0A397UUK1</accession>
<dbReference type="InterPro" id="IPR050315">
    <property type="entry name" value="FAD-oxidoreductase_2"/>
</dbReference>
<reference evidence="4 5" key="1">
    <citation type="submission" date="2018-06" db="EMBL/GenBank/DDBJ databases">
        <title>Comparative genomics reveals the genomic features of Rhizophagus irregularis, R. cerebriforme, R. diaphanum and Gigaspora rosea, and their symbiotic lifestyle signature.</title>
        <authorList>
            <person name="Morin E."/>
            <person name="San Clemente H."/>
            <person name="Chen E.C.H."/>
            <person name="De La Providencia I."/>
            <person name="Hainaut M."/>
            <person name="Kuo A."/>
            <person name="Kohler A."/>
            <person name="Murat C."/>
            <person name="Tang N."/>
            <person name="Roy S."/>
            <person name="Loubradou J."/>
            <person name="Henrissat B."/>
            <person name="Grigoriev I.V."/>
            <person name="Corradi N."/>
            <person name="Roux C."/>
            <person name="Martin F.M."/>
        </authorList>
    </citation>
    <scope>NUCLEOTIDE SEQUENCE [LARGE SCALE GENOMIC DNA]</scope>
    <source>
        <strain evidence="4 5">DAOM 194757</strain>
    </source>
</reference>
<organism evidence="4 5">
    <name type="scientific">Gigaspora rosea</name>
    <dbReference type="NCBI Taxonomy" id="44941"/>
    <lineage>
        <taxon>Eukaryota</taxon>
        <taxon>Fungi</taxon>
        <taxon>Fungi incertae sedis</taxon>
        <taxon>Mucoromycota</taxon>
        <taxon>Glomeromycotina</taxon>
        <taxon>Glomeromycetes</taxon>
        <taxon>Diversisporales</taxon>
        <taxon>Gigasporaceae</taxon>
        <taxon>Gigaspora</taxon>
    </lineage>
</organism>
<dbReference type="Gene3D" id="3.50.50.60">
    <property type="entry name" value="FAD/NAD(P)-binding domain"/>
    <property type="match status" value="1"/>
</dbReference>
<dbReference type="SUPFAM" id="SSF51905">
    <property type="entry name" value="FAD/NAD(P)-binding domain"/>
    <property type="match status" value="1"/>
</dbReference>
<dbReference type="PANTHER" id="PTHR43400">
    <property type="entry name" value="FUMARATE REDUCTASE"/>
    <property type="match status" value="1"/>
</dbReference>
<feature type="domain" description="FAD-dependent oxidoreductase 2 FAD-binding" evidence="3">
    <location>
        <begin position="4"/>
        <end position="51"/>
    </location>
</feature>
<keyword evidence="1" id="KW-0285">Flavoprotein</keyword>
<dbReference type="Pfam" id="PF00890">
    <property type="entry name" value="FAD_binding_2"/>
    <property type="match status" value="1"/>
</dbReference>
<dbReference type="STRING" id="44941.A0A397UUK1"/>
<name>A0A397UUK1_9GLOM</name>
<dbReference type="OrthoDB" id="10252157at2759"/>
<comment type="caution">
    <text evidence="4">The sequence shown here is derived from an EMBL/GenBank/DDBJ whole genome shotgun (WGS) entry which is preliminary data.</text>
</comment>
<evidence type="ECO:0000259" key="3">
    <source>
        <dbReference type="Pfam" id="PF00890"/>
    </source>
</evidence>
<keyword evidence="2" id="KW-0560">Oxidoreductase</keyword>
<protein>
    <recommendedName>
        <fullName evidence="3">FAD-dependent oxidoreductase 2 FAD-binding domain-containing protein</fullName>
    </recommendedName>
</protein>
<dbReference type="Proteomes" id="UP000266673">
    <property type="component" value="Unassembled WGS sequence"/>
</dbReference>
<evidence type="ECO:0000313" key="4">
    <source>
        <dbReference type="EMBL" id="RIB13914.1"/>
    </source>
</evidence>
<proteinExistence type="predicted"/>